<dbReference type="AlphaFoldDB" id="A0A328FEJ3"/>
<dbReference type="RefSeq" id="WP_111956689.1">
    <property type="nucleotide sequence ID" value="NZ_CP036313.1"/>
</dbReference>
<dbReference type="Gene3D" id="3.30.450.40">
    <property type="match status" value="1"/>
</dbReference>
<sequence>MTNALKPKFNLEHFRSISHAISTYDDPKLLLAHITEGIARTFKIKGCCTLVLDEKENQLFVVSSYGISQQYLEKGPIFFDEEDSALAKGEPVFIQDMQADPRVQYPKQAAKENIASMLSIPIKFRHTVTGVVRMYHNEVITVSEQDLESLSVLFEHLGIVIENNGLTNVIDQFKAAMNNLPYRLLD</sequence>
<dbReference type="InterPro" id="IPR029016">
    <property type="entry name" value="GAF-like_dom_sf"/>
</dbReference>
<proteinExistence type="predicted"/>
<reference evidence="3 4" key="1">
    <citation type="submission" date="2018-06" db="EMBL/GenBank/DDBJ databases">
        <title>Complete Genome Sequence of Desulfobacter hydrogenophilus (DSM3380).</title>
        <authorList>
            <person name="Marietou A."/>
            <person name="Schreiber L."/>
            <person name="Marshall I."/>
            <person name="Jorgensen B."/>
        </authorList>
    </citation>
    <scope>NUCLEOTIDE SEQUENCE [LARGE SCALE GENOMIC DNA]</scope>
    <source>
        <strain evidence="3 4">DSM 3380</strain>
    </source>
</reference>
<evidence type="ECO:0000313" key="2">
    <source>
        <dbReference type="EMBL" id="QBH13656.1"/>
    </source>
</evidence>
<dbReference type="EMBL" id="CP036313">
    <property type="protein sequence ID" value="QBH13656.1"/>
    <property type="molecule type" value="Genomic_DNA"/>
</dbReference>
<evidence type="ECO:0000313" key="4">
    <source>
        <dbReference type="Proteomes" id="UP000248798"/>
    </source>
</evidence>
<evidence type="ECO:0000259" key="1">
    <source>
        <dbReference type="SMART" id="SM00065"/>
    </source>
</evidence>
<dbReference type="InterPro" id="IPR003018">
    <property type="entry name" value="GAF"/>
</dbReference>
<evidence type="ECO:0000313" key="3">
    <source>
        <dbReference type="EMBL" id="RAM01842.1"/>
    </source>
</evidence>
<accession>A0A328FEJ3</accession>
<organism evidence="3 4">
    <name type="scientific">Desulfobacter hydrogenophilus</name>
    <dbReference type="NCBI Taxonomy" id="2291"/>
    <lineage>
        <taxon>Bacteria</taxon>
        <taxon>Pseudomonadati</taxon>
        <taxon>Thermodesulfobacteriota</taxon>
        <taxon>Desulfobacteria</taxon>
        <taxon>Desulfobacterales</taxon>
        <taxon>Desulfobacteraceae</taxon>
        <taxon>Desulfobacter</taxon>
    </lineage>
</organism>
<protein>
    <submittedName>
        <fullName evidence="3">GAF domain-containing protein</fullName>
    </submittedName>
</protein>
<feature type="domain" description="GAF" evidence="1">
    <location>
        <begin position="26"/>
        <end position="171"/>
    </location>
</feature>
<gene>
    <name evidence="3" type="ORF">DO021_11245</name>
    <name evidence="2" type="ORF">EYB58_12425</name>
</gene>
<dbReference type="Proteomes" id="UP000293902">
    <property type="component" value="Chromosome"/>
</dbReference>
<evidence type="ECO:0000313" key="5">
    <source>
        <dbReference type="Proteomes" id="UP000293902"/>
    </source>
</evidence>
<dbReference type="SMART" id="SM00065">
    <property type="entry name" value="GAF"/>
    <property type="match status" value="1"/>
</dbReference>
<name>A0A328FEJ3_9BACT</name>
<dbReference type="Proteomes" id="UP000248798">
    <property type="component" value="Unassembled WGS sequence"/>
</dbReference>
<reference evidence="2 5" key="2">
    <citation type="submission" date="2019-02" db="EMBL/GenBank/DDBJ databases">
        <title>Complete genome sequence of Desulfobacter hydrogenophilus AcRS1.</title>
        <authorList>
            <person name="Marietou A."/>
            <person name="Lund M.B."/>
            <person name="Marshall I.P.G."/>
            <person name="Schreiber L."/>
            <person name="Jorgensen B."/>
        </authorList>
    </citation>
    <scope>NUCLEOTIDE SEQUENCE [LARGE SCALE GENOMIC DNA]</scope>
    <source>
        <strain evidence="2 5">AcRS1</strain>
    </source>
</reference>
<dbReference type="SUPFAM" id="SSF55781">
    <property type="entry name" value="GAF domain-like"/>
    <property type="match status" value="1"/>
</dbReference>
<dbReference type="OrthoDB" id="5419660at2"/>
<dbReference type="Pfam" id="PF13185">
    <property type="entry name" value="GAF_2"/>
    <property type="match status" value="1"/>
</dbReference>
<dbReference type="EMBL" id="QLNI01000021">
    <property type="protein sequence ID" value="RAM01842.1"/>
    <property type="molecule type" value="Genomic_DNA"/>
</dbReference>
<keyword evidence="5" id="KW-1185">Reference proteome</keyword>